<sequence length="215" mass="23162">MGPRRSGSSTNSRRRWHARIEQYTPDGALGRWLLGAPLGMTGLWLLALSVFEVPRWGLTLEALFWGPALVGAGLPTLLLAVLVLWPVYLSLIGNISSPAAYSVADTAASASKPAVNSSGPVATGDDAGERTAAKRTAADSTRRTATPSSPPDVNSPPSTPDPVEDLKRRYAAGELGEEEFERRIEAHFQDDSRDRNAETNDELSARESERLGEHD</sequence>
<comment type="caution">
    <text evidence="4">The sequence shown here is derived from an EMBL/GenBank/DDBJ whole genome shotgun (WGS) entry which is preliminary data.</text>
</comment>
<dbReference type="PATRIC" id="fig|1227491.4.peg.1804"/>
<dbReference type="OrthoDB" id="178074at2157"/>
<feature type="region of interest" description="Disordered" evidence="1">
    <location>
        <begin position="109"/>
        <end position="215"/>
    </location>
</feature>
<organism evidence="4 5">
    <name type="scientific">Natrialba aegyptia DSM 13077</name>
    <dbReference type="NCBI Taxonomy" id="1227491"/>
    <lineage>
        <taxon>Archaea</taxon>
        <taxon>Methanobacteriati</taxon>
        <taxon>Methanobacteriota</taxon>
        <taxon>Stenosarchaea group</taxon>
        <taxon>Halobacteria</taxon>
        <taxon>Halobacteriales</taxon>
        <taxon>Natrialbaceae</taxon>
        <taxon>Natrialba</taxon>
    </lineage>
</organism>
<keyword evidence="2" id="KW-0812">Transmembrane</keyword>
<dbReference type="InterPro" id="IPR018649">
    <property type="entry name" value="SHOCT"/>
</dbReference>
<proteinExistence type="predicted"/>
<dbReference type="Pfam" id="PF09851">
    <property type="entry name" value="SHOCT"/>
    <property type="match status" value="1"/>
</dbReference>
<reference evidence="4 5" key="1">
    <citation type="journal article" date="2014" name="PLoS Genet.">
        <title>Phylogenetically driven sequencing of extremely halophilic archaea reveals strategies for static and dynamic osmo-response.</title>
        <authorList>
            <person name="Becker E.A."/>
            <person name="Seitzer P.M."/>
            <person name="Tritt A."/>
            <person name="Larsen D."/>
            <person name="Krusor M."/>
            <person name="Yao A.I."/>
            <person name="Wu D."/>
            <person name="Madern D."/>
            <person name="Eisen J.A."/>
            <person name="Darling A.E."/>
            <person name="Facciotti M.T."/>
        </authorList>
    </citation>
    <scope>NUCLEOTIDE SEQUENCE [LARGE SCALE GENOMIC DNA]</scope>
    <source>
        <strain evidence="4 5">DSM 13077</strain>
    </source>
</reference>
<accession>M0B6V2</accession>
<gene>
    <name evidence="4" type="ORF">C480_08723</name>
</gene>
<evidence type="ECO:0000313" key="5">
    <source>
        <dbReference type="Proteomes" id="UP000011591"/>
    </source>
</evidence>
<protein>
    <recommendedName>
        <fullName evidence="3">SHOCT domain-containing protein</fullName>
    </recommendedName>
</protein>
<keyword evidence="2" id="KW-0472">Membrane</keyword>
<dbReference type="EMBL" id="AOIP01000017">
    <property type="protein sequence ID" value="ELZ06641.1"/>
    <property type="molecule type" value="Genomic_DNA"/>
</dbReference>
<evidence type="ECO:0000259" key="3">
    <source>
        <dbReference type="Pfam" id="PF09851"/>
    </source>
</evidence>
<dbReference type="AlphaFoldDB" id="M0B6V2"/>
<keyword evidence="2" id="KW-1133">Transmembrane helix</keyword>
<feature type="transmembrane region" description="Helical" evidence="2">
    <location>
        <begin position="63"/>
        <end position="88"/>
    </location>
</feature>
<evidence type="ECO:0000256" key="1">
    <source>
        <dbReference type="SAM" id="MobiDB-lite"/>
    </source>
</evidence>
<feature type="compositionally biased region" description="Pro residues" evidence="1">
    <location>
        <begin position="148"/>
        <end position="160"/>
    </location>
</feature>
<dbReference type="RefSeq" id="WP_006665220.1">
    <property type="nucleotide sequence ID" value="NZ_AOIP01000017.1"/>
</dbReference>
<feature type="transmembrane region" description="Helical" evidence="2">
    <location>
        <begin position="32"/>
        <end position="51"/>
    </location>
</feature>
<feature type="compositionally biased region" description="Basic and acidic residues" evidence="1">
    <location>
        <begin position="180"/>
        <end position="215"/>
    </location>
</feature>
<dbReference type="Proteomes" id="UP000011591">
    <property type="component" value="Unassembled WGS sequence"/>
</dbReference>
<feature type="compositionally biased region" description="Basic and acidic residues" evidence="1">
    <location>
        <begin position="127"/>
        <end position="142"/>
    </location>
</feature>
<evidence type="ECO:0000313" key="4">
    <source>
        <dbReference type="EMBL" id="ELZ06641.1"/>
    </source>
</evidence>
<keyword evidence="5" id="KW-1185">Reference proteome</keyword>
<evidence type="ECO:0000256" key="2">
    <source>
        <dbReference type="SAM" id="Phobius"/>
    </source>
</evidence>
<name>M0B6V2_9EURY</name>
<feature type="domain" description="SHOCT" evidence="3">
    <location>
        <begin position="161"/>
        <end position="183"/>
    </location>
</feature>